<feature type="compositionally biased region" description="Polar residues" evidence="1">
    <location>
        <begin position="54"/>
        <end position="64"/>
    </location>
</feature>
<dbReference type="EMBL" id="GG663366">
    <property type="protein sequence ID" value="EEH08492.1"/>
    <property type="molecule type" value="Genomic_DNA"/>
</dbReference>
<evidence type="ECO:0000256" key="1">
    <source>
        <dbReference type="SAM" id="MobiDB-lite"/>
    </source>
</evidence>
<accession>C0NKV1</accession>
<keyword evidence="3" id="KW-1185">Reference proteome</keyword>
<evidence type="ECO:0000313" key="2">
    <source>
        <dbReference type="EMBL" id="EEH08492.1"/>
    </source>
</evidence>
<proteinExistence type="predicted"/>
<gene>
    <name evidence="2" type="ORF">HCBG_03781</name>
</gene>
<evidence type="ECO:0000313" key="3">
    <source>
        <dbReference type="Proteomes" id="UP000001631"/>
    </source>
</evidence>
<name>C0NKV1_AJECG</name>
<feature type="region of interest" description="Disordered" evidence="1">
    <location>
        <begin position="41"/>
        <end position="68"/>
    </location>
</feature>
<protein>
    <submittedName>
        <fullName evidence="2">Uncharacterized protein</fullName>
    </submittedName>
</protein>
<dbReference type="HOGENOM" id="CLU_2290855_0_0_1"/>
<dbReference type="Proteomes" id="UP000001631">
    <property type="component" value="Unassembled WGS sequence"/>
</dbReference>
<dbReference type="GeneID" id="69036797"/>
<dbReference type="AlphaFoldDB" id="C0NKV1"/>
<sequence>MPRKIPVYFNQLLATSQLLGMVVWLIDCDISLESRDPGTGRWEGMNAEHHTVDRNNNPRSSNSKHVVGHTAEHRIYTSIGAPVPPRTTAQVPVAGLCAGMI</sequence>
<organism evidence="2 3">
    <name type="scientific">Ajellomyces capsulatus (strain G186AR / H82 / ATCC MYA-2454 / RMSCC 2432)</name>
    <name type="common">Darling's disease fungus</name>
    <name type="synonym">Histoplasma capsulatum</name>
    <dbReference type="NCBI Taxonomy" id="447093"/>
    <lineage>
        <taxon>Eukaryota</taxon>
        <taxon>Fungi</taxon>
        <taxon>Dikarya</taxon>
        <taxon>Ascomycota</taxon>
        <taxon>Pezizomycotina</taxon>
        <taxon>Eurotiomycetes</taxon>
        <taxon>Eurotiomycetidae</taxon>
        <taxon>Onygenales</taxon>
        <taxon>Ajellomycetaceae</taxon>
        <taxon>Histoplasma</taxon>
    </lineage>
</organism>
<dbReference type="RefSeq" id="XP_045288973.1">
    <property type="nucleotide sequence ID" value="XM_045430830.1"/>
</dbReference>
<dbReference type="InParanoid" id="C0NKV1"/>
<reference evidence="2" key="1">
    <citation type="submission" date="2009-02" db="EMBL/GenBank/DDBJ databases">
        <title>The Genome Sequence of Ajellomyces capsulatus strain G186AR.</title>
        <authorList>
            <consortium name="The Broad Institute Genome Sequencing Platform"/>
            <person name="Champion M."/>
            <person name="Cuomo C."/>
            <person name="Ma L.-J."/>
            <person name="Henn M.R."/>
            <person name="Sil A."/>
            <person name="Goldman B."/>
            <person name="Young S.K."/>
            <person name="Kodira C.D."/>
            <person name="Zeng Q."/>
            <person name="Koehrsen M."/>
            <person name="Alvarado L."/>
            <person name="Berlin A."/>
            <person name="Borenstein D."/>
            <person name="Chen Z."/>
            <person name="Engels R."/>
            <person name="Freedman E."/>
            <person name="Gellesch M."/>
            <person name="Goldberg J."/>
            <person name="Griggs A."/>
            <person name="Gujja S."/>
            <person name="Heiman D."/>
            <person name="Hepburn T."/>
            <person name="Howarth C."/>
            <person name="Jen D."/>
            <person name="Larson L."/>
            <person name="Lewis B."/>
            <person name="Mehta T."/>
            <person name="Park D."/>
            <person name="Pearson M."/>
            <person name="Roberts A."/>
            <person name="Saif S."/>
            <person name="Shea T."/>
            <person name="Shenoy N."/>
            <person name="Sisk P."/>
            <person name="Stolte C."/>
            <person name="Sykes S."/>
            <person name="Walk T."/>
            <person name="White J."/>
            <person name="Yandava C."/>
            <person name="Klein B."/>
            <person name="McEwen J.G."/>
            <person name="Puccia R."/>
            <person name="Goldman G.H."/>
            <person name="Felipe M.S."/>
            <person name="Nino-Vega G."/>
            <person name="San-Blas G."/>
            <person name="Taylor J."/>
            <person name="Mendoza L."/>
            <person name="Galagan J."/>
            <person name="Nusbaum C."/>
            <person name="Birren B."/>
        </authorList>
    </citation>
    <scope>NUCLEOTIDE SEQUENCE</scope>
    <source>
        <strain evidence="2">G186AR</strain>
    </source>
</reference>